<accession>A0A9X3J3B4</accession>
<keyword evidence="4" id="KW-1185">Reference proteome</keyword>
<name>A0A9X3J3B4_9BACT</name>
<feature type="compositionally biased region" description="Low complexity" evidence="1">
    <location>
        <begin position="126"/>
        <end position="142"/>
    </location>
</feature>
<feature type="compositionally biased region" description="Basic and acidic residues" evidence="1">
    <location>
        <begin position="100"/>
        <end position="117"/>
    </location>
</feature>
<feature type="region of interest" description="Disordered" evidence="1">
    <location>
        <begin position="92"/>
        <end position="154"/>
    </location>
</feature>
<feature type="transmembrane region" description="Helical" evidence="2">
    <location>
        <begin position="51"/>
        <end position="69"/>
    </location>
</feature>
<protein>
    <submittedName>
        <fullName evidence="3">Uncharacterized protein</fullName>
    </submittedName>
</protein>
<keyword evidence="2" id="KW-0472">Membrane</keyword>
<evidence type="ECO:0000256" key="2">
    <source>
        <dbReference type="SAM" id="Phobius"/>
    </source>
</evidence>
<evidence type="ECO:0000256" key="1">
    <source>
        <dbReference type="SAM" id="MobiDB-lite"/>
    </source>
</evidence>
<dbReference type="EMBL" id="JAPNKE010000002">
    <property type="protein sequence ID" value="MCY1013586.1"/>
    <property type="molecule type" value="Genomic_DNA"/>
</dbReference>
<dbReference type="Proteomes" id="UP001150924">
    <property type="component" value="Unassembled WGS sequence"/>
</dbReference>
<organism evidence="3 4">
    <name type="scientific">Nannocystis pusilla</name>
    <dbReference type="NCBI Taxonomy" id="889268"/>
    <lineage>
        <taxon>Bacteria</taxon>
        <taxon>Pseudomonadati</taxon>
        <taxon>Myxococcota</taxon>
        <taxon>Polyangia</taxon>
        <taxon>Nannocystales</taxon>
        <taxon>Nannocystaceae</taxon>
        <taxon>Nannocystis</taxon>
    </lineage>
</organism>
<evidence type="ECO:0000313" key="4">
    <source>
        <dbReference type="Proteomes" id="UP001150924"/>
    </source>
</evidence>
<sequence length="261" mass="27403">MTDESTSARALIAAYKSCARPSAAAEAQLWATLAAAERAEKQRDRRPTPSLAPWLALAACLLLLAAWQLDLAGMFASGHVLKDMRDQAAYDAAEPVPQEARTREEAAGGVRWRETVRPESGPAAVPTGRQRPAGAARGAQRTSKVVADEPGLATDSDAVADGDRVLAEMALLQEAQAALRSGQPAAALRVLERHAQDFAAGSMTEERQALRVLALCAAGEVARGADEAAVFLGAHPRSTYAARVASACLDGHVSKDTSEAR</sequence>
<keyword evidence="2" id="KW-0812">Transmembrane</keyword>
<gene>
    <name evidence="3" type="ORF">OV079_50275</name>
</gene>
<dbReference type="RefSeq" id="WP_267777651.1">
    <property type="nucleotide sequence ID" value="NZ_JAPNKE010000002.1"/>
</dbReference>
<comment type="caution">
    <text evidence="3">The sequence shown here is derived from an EMBL/GenBank/DDBJ whole genome shotgun (WGS) entry which is preliminary data.</text>
</comment>
<evidence type="ECO:0000313" key="3">
    <source>
        <dbReference type="EMBL" id="MCY1013586.1"/>
    </source>
</evidence>
<proteinExistence type="predicted"/>
<reference evidence="3" key="1">
    <citation type="submission" date="2022-11" db="EMBL/GenBank/DDBJ databases">
        <title>Minimal conservation of predation-associated metabolite biosynthetic gene clusters underscores biosynthetic potential of Myxococcota including descriptions for ten novel species: Archangium lansinium sp. nov., Myxococcus landrumus sp. nov., Nannocystis bai.</title>
        <authorList>
            <person name="Ahearne A."/>
            <person name="Stevens C."/>
            <person name="Phillips K."/>
        </authorList>
    </citation>
    <scope>NUCLEOTIDE SEQUENCE</scope>
    <source>
        <strain evidence="3">Na p29</strain>
    </source>
</reference>
<keyword evidence="2" id="KW-1133">Transmembrane helix</keyword>
<dbReference type="AlphaFoldDB" id="A0A9X3J3B4"/>